<keyword evidence="1" id="KW-0732">Signal</keyword>
<organism evidence="2 3">
    <name type="scientific">Leucobacter luti</name>
    <dbReference type="NCBI Taxonomy" id="340320"/>
    <lineage>
        <taxon>Bacteria</taxon>
        <taxon>Bacillati</taxon>
        <taxon>Actinomycetota</taxon>
        <taxon>Actinomycetes</taxon>
        <taxon>Micrococcales</taxon>
        <taxon>Microbacteriaceae</taxon>
        <taxon>Leucobacter</taxon>
    </lineage>
</organism>
<evidence type="ECO:0000256" key="1">
    <source>
        <dbReference type="SAM" id="SignalP"/>
    </source>
</evidence>
<sequence>MTTLNSSATHTKPNPRTRFRALLCGGLLVGMALRAPLATSTPASAAGASPWKTRKQYSAGKLRATATTCYSNPRSTGSGCVVGHTDSVSNGLKSAASGSCVAERTKTVTSPLSARVGVEASAWIFAKASASVSGGRSNSRSTGSKTSVSLRVPAKEAVTCTRGVVAKSLTTARTVPSKRYLYDSRNRVRVFTSSSSNVVRGTAPNTAQWRLT</sequence>
<keyword evidence="3" id="KW-1185">Reference proteome</keyword>
<reference evidence="2 3" key="1">
    <citation type="submission" date="2019-03" db="EMBL/GenBank/DDBJ databases">
        <title>Genomic analyses of the natural microbiome of Caenorhabditis elegans.</title>
        <authorList>
            <person name="Samuel B."/>
        </authorList>
    </citation>
    <scope>NUCLEOTIDE SEQUENCE [LARGE SCALE GENOMIC DNA]</scope>
    <source>
        <strain evidence="2 3">JUb18</strain>
    </source>
</reference>
<dbReference type="AlphaFoldDB" id="A0A4V3CYK6"/>
<feature type="chain" id="PRO_5020231181" evidence="1">
    <location>
        <begin position="46"/>
        <end position="212"/>
    </location>
</feature>
<comment type="caution">
    <text evidence="2">The sequence shown here is derived from an EMBL/GenBank/DDBJ whole genome shotgun (WGS) entry which is preliminary data.</text>
</comment>
<proteinExistence type="predicted"/>
<evidence type="ECO:0000313" key="2">
    <source>
        <dbReference type="EMBL" id="TDP94508.1"/>
    </source>
</evidence>
<protein>
    <submittedName>
        <fullName evidence="2">Uncharacterized protein</fullName>
    </submittedName>
</protein>
<name>A0A4V3CYK6_9MICO</name>
<feature type="signal peptide" evidence="1">
    <location>
        <begin position="1"/>
        <end position="45"/>
    </location>
</feature>
<evidence type="ECO:0000313" key="3">
    <source>
        <dbReference type="Proteomes" id="UP000295601"/>
    </source>
</evidence>
<gene>
    <name evidence="2" type="ORF">EDF62_0927</name>
</gene>
<dbReference type="EMBL" id="SNYA01000002">
    <property type="protein sequence ID" value="TDP94508.1"/>
    <property type="molecule type" value="Genomic_DNA"/>
</dbReference>
<dbReference type="Proteomes" id="UP000295601">
    <property type="component" value="Unassembled WGS sequence"/>
</dbReference>
<accession>A0A4V3CYK6</accession>